<comment type="cofactor">
    <cofactor evidence="7">
        <name>heme</name>
        <dbReference type="ChEBI" id="CHEBI:30413"/>
    </cofactor>
    <text evidence="7">Binds 1 heme group per subunit.</text>
</comment>
<evidence type="ECO:0000256" key="3">
    <source>
        <dbReference type="ARBA" id="ARBA00022617"/>
    </source>
</evidence>
<keyword evidence="2 6" id="KW-0813">Transport</keyword>
<keyword evidence="11" id="KW-1185">Reference proteome</keyword>
<gene>
    <name evidence="10" type="ORF">SAMN05421686_101479</name>
</gene>
<keyword evidence="9" id="KW-0732">Signal</keyword>
<evidence type="ECO:0000313" key="10">
    <source>
        <dbReference type="EMBL" id="SIS45687.1"/>
    </source>
</evidence>
<keyword evidence="3 6" id="KW-0349">Heme</keyword>
<dbReference type="AlphaFoldDB" id="A0A1N7J8T4"/>
<dbReference type="InterPro" id="IPR012292">
    <property type="entry name" value="Globin/Proto"/>
</dbReference>
<dbReference type="InterPro" id="IPR016339">
    <property type="entry name" value="Hemoglobin_trunc_I"/>
</dbReference>
<evidence type="ECO:0000256" key="1">
    <source>
        <dbReference type="ARBA" id="ARBA00009660"/>
    </source>
</evidence>
<evidence type="ECO:0000256" key="8">
    <source>
        <dbReference type="PIRSR" id="PIRSR601486-1"/>
    </source>
</evidence>
<reference evidence="11" key="1">
    <citation type="submission" date="2017-01" db="EMBL/GenBank/DDBJ databases">
        <authorList>
            <person name="Varghese N."/>
            <person name="Submissions S."/>
        </authorList>
    </citation>
    <scope>NUCLEOTIDE SEQUENCE [LARGE SCALE GENOMIC DNA]</scope>
    <source>
        <strain evidence="11">DSM 24913</strain>
    </source>
</reference>
<dbReference type="Proteomes" id="UP000185639">
    <property type="component" value="Unassembled WGS sequence"/>
</dbReference>
<name>A0A1N7J8T4_9GAMM</name>
<dbReference type="PROSITE" id="PS51257">
    <property type="entry name" value="PROKAR_LIPOPROTEIN"/>
    <property type="match status" value="1"/>
</dbReference>
<accession>A0A1N7J8T4</accession>
<feature type="binding site" description="proximal binding residue" evidence="7">
    <location>
        <position position="92"/>
    </location>
    <ligand>
        <name>heme</name>
        <dbReference type="ChEBI" id="CHEBI:30413"/>
    </ligand>
    <ligandPart>
        <name>Fe</name>
        <dbReference type="ChEBI" id="CHEBI:18248"/>
    </ligandPart>
</feature>
<dbReference type="PIRSF" id="PIRSF002030">
    <property type="entry name" value="Globin_Protozoa/Cyanobacteria"/>
    <property type="match status" value="1"/>
</dbReference>
<dbReference type="CDD" id="cd00454">
    <property type="entry name" value="TrHb1_N"/>
    <property type="match status" value="1"/>
</dbReference>
<dbReference type="OrthoDB" id="9795814at2"/>
<evidence type="ECO:0000256" key="9">
    <source>
        <dbReference type="SAM" id="SignalP"/>
    </source>
</evidence>
<feature type="binding site" description="distal binding residue" evidence="8">
    <location>
        <position position="92"/>
    </location>
    <ligand>
        <name>heme</name>
        <dbReference type="ChEBI" id="CHEBI:30413"/>
    </ligand>
    <ligandPart>
        <name>Fe</name>
        <dbReference type="ChEBI" id="CHEBI:18248"/>
    </ligandPart>
</feature>
<protein>
    <recommendedName>
        <fullName evidence="6">Group 1 truncated hemoglobin</fullName>
    </recommendedName>
</protein>
<dbReference type="Pfam" id="PF01152">
    <property type="entry name" value="Bac_globin"/>
    <property type="match status" value="1"/>
</dbReference>
<evidence type="ECO:0000256" key="6">
    <source>
        <dbReference type="PIRNR" id="PIRNR002030"/>
    </source>
</evidence>
<evidence type="ECO:0000256" key="4">
    <source>
        <dbReference type="ARBA" id="ARBA00022723"/>
    </source>
</evidence>
<dbReference type="GO" id="GO:0046872">
    <property type="term" value="F:metal ion binding"/>
    <property type="evidence" value="ECO:0007669"/>
    <property type="project" value="UniProtKB-UniRule"/>
</dbReference>
<evidence type="ECO:0000256" key="5">
    <source>
        <dbReference type="ARBA" id="ARBA00023004"/>
    </source>
</evidence>
<sequence length="140" mass="15689">MIKKLTCIAALFTGLACFNVAQADDYYQELGGKEGVEKIVDNFINEISFDQNIVKFFEGTDITRLREKLIEQFCHESGGPCEYTGDSMKDVHAGMKITKAEFNRVVELLQAAMDDAGTPQTAQNRLIRSLAPMRPDIIHQ</sequence>
<dbReference type="SUPFAM" id="SSF46458">
    <property type="entry name" value="Globin-like"/>
    <property type="match status" value="1"/>
</dbReference>
<feature type="signal peptide" evidence="9">
    <location>
        <begin position="1"/>
        <end position="23"/>
    </location>
</feature>
<dbReference type="RefSeq" id="WP_068435155.1">
    <property type="nucleotide sequence ID" value="NZ_FTOH01000001.1"/>
</dbReference>
<evidence type="ECO:0000313" key="11">
    <source>
        <dbReference type="Proteomes" id="UP000185639"/>
    </source>
</evidence>
<dbReference type="InterPro" id="IPR001486">
    <property type="entry name" value="Hemoglobin_trunc"/>
</dbReference>
<dbReference type="GO" id="GO:0020037">
    <property type="term" value="F:heme binding"/>
    <property type="evidence" value="ECO:0007669"/>
    <property type="project" value="InterPro"/>
</dbReference>
<evidence type="ECO:0000256" key="7">
    <source>
        <dbReference type="PIRSR" id="PIRSR002030-1"/>
    </source>
</evidence>
<keyword evidence="6" id="KW-0561">Oxygen transport</keyword>
<feature type="chain" id="PRO_5009942955" description="Group 1 truncated hemoglobin" evidence="9">
    <location>
        <begin position="24"/>
        <end position="140"/>
    </location>
</feature>
<organism evidence="10 11">
    <name type="scientific">Thalassolituus maritimus</name>
    <dbReference type="NCBI Taxonomy" id="484498"/>
    <lineage>
        <taxon>Bacteria</taxon>
        <taxon>Pseudomonadati</taxon>
        <taxon>Pseudomonadota</taxon>
        <taxon>Gammaproteobacteria</taxon>
        <taxon>Oceanospirillales</taxon>
        <taxon>Oceanospirillaceae</taxon>
        <taxon>Thalassolituus</taxon>
    </lineage>
</organism>
<dbReference type="GO" id="GO:0005344">
    <property type="term" value="F:oxygen carrier activity"/>
    <property type="evidence" value="ECO:0007669"/>
    <property type="project" value="UniProtKB-UniRule"/>
</dbReference>
<keyword evidence="4 6" id="KW-0479">Metal-binding</keyword>
<dbReference type="Gene3D" id="1.10.490.10">
    <property type="entry name" value="Globins"/>
    <property type="match status" value="1"/>
</dbReference>
<evidence type="ECO:0000256" key="2">
    <source>
        <dbReference type="ARBA" id="ARBA00022448"/>
    </source>
</evidence>
<dbReference type="EMBL" id="FTOH01000001">
    <property type="protein sequence ID" value="SIS45687.1"/>
    <property type="molecule type" value="Genomic_DNA"/>
</dbReference>
<keyword evidence="5 6" id="KW-0408">Iron</keyword>
<dbReference type="InterPro" id="IPR009050">
    <property type="entry name" value="Globin-like_sf"/>
</dbReference>
<dbReference type="STRING" id="484498.SAMN05421686_101479"/>
<dbReference type="GO" id="GO:0019825">
    <property type="term" value="F:oxygen binding"/>
    <property type="evidence" value="ECO:0007669"/>
    <property type="project" value="InterPro"/>
</dbReference>
<proteinExistence type="inferred from homology"/>
<comment type="similarity">
    <text evidence="1 6">Belongs to the truncated hemoglobin family. Group I subfamily.</text>
</comment>